<feature type="region of interest" description="Disordered" evidence="5">
    <location>
        <begin position="336"/>
        <end position="359"/>
    </location>
</feature>
<feature type="transmembrane region" description="Helical" evidence="6">
    <location>
        <begin position="224"/>
        <end position="249"/>
    </location>
</feature>
<evidence type="ECO:0000256" key="5">
    <source>
        <dbReference type="SAM" id="MobiDB-lite"/>
    </source>
</evidence>
<feature type="transmembrane region" description="Helical" evidence="6">
    <location>
        <begin position="182"/>
        <end position="204"/>
    </location>
</feature>
<feature type="transmembrane region" description="Helical" evidence="6">
    <location>
        <begin position="145"/>
        <end position="170"/>
    </location>
</feature>
<keyword evidence="7" id="KW-1185">Reference proteome</keyword>
<evidence type="ECO:0000256" key="4">
    <source>
        <dbReference type="ARBA" id="ARBA00023136"/>
    </source>
</evidence>
<keyword evidence="3 6" id="KW-1133">Transmembrane helix</keyword>
<dbReference type="RefSeq" id="XP_022834885.1">
    <property type="nucleotide sequence ID" value="XM_022979117.1"/>
</dbReference>
<dbReference type="AlphaFoldDB" id="A0A9J7ETF4"/>
<evidence type="ECO:0000313" key="8">
    <source>
        <dbReference type="RefSeq" id="XP_022834885.1"/>
    </source>
</evidence>
<dbReference type="Proteomes" id="UP000301870">
    <property type="component" value="Unplaced"/>
</dbReference>
<evidence type="ECO:0000313" key="7">
    <source>
        <dbReference type="Proteomes" id="UP000301870"/>
    </source>
</evidence>
<gene>
    <name evidence="8" type="primary">LOC111362443</name>
</gene>
<dbReference type="SUPFAM" id="SSF103473">
    <property type="entry name" value="MFS general substrate transporter"/>
    <property type="match status" value="1"/>
</dbReference>
<dbReference type="GO" id="GO:0022857">
    <property type="term" value="F:transmembrane transporter activity"/>
    <property type="evidence" value="ECO:0007669"/>
    <property type="project" value="TreeGrafter"/>
</dbReference>
<evidence type="ECO:0000256" key="6">
    <source>
        <dbReference type="SAM" id="Phobius"/>
    </source>
</evidence>
<dbReference type="PANTHER" id="PTHR23507">
    <property type="entry name" value="ZGC:174356"/>
    <property type="match status" value="1"/>
</dbReference>
<feature type="transmembrane region" description="Helical" evidence="6">
    <location>
        <begin position="305"/>
        <end position="324"/>
    </location>
</feature>
<accession>A0A9J7ETF4</accession>
<evidence type="ECO:0000256" key="2">
    <source>
        <dbReference type="ARBA" id="ARBA00022692"/>
    </source>
</evidence>
<dbReference type="InterPro" id="IPR036259">
    <property type="entry name" value="MFS_trans_sf"/>
</dbReference>
<evidence type="ECO:0000256" key="3">
    <source>
        <dbReference type="ARBA" id="ARBA00022989"/>
    </source>
</evidence>
<name>A0A9J7ETF4_SPOLT</name>
<sequence length="359" mass="40396">MNEGTVDIQSELEKLRRPSYRPPPDNEEIKETKTAPSQETDDPQKYRLILEPALVGAMIAINLGQTSLQNFYLQTACTVDLGVDLEVCLKGDMETFQVSSLIYVIVAVKDVNVNRDNKVSVCNWKLPFNAVYCLVKPREGRKRTIIFLMLVVTLGDRMLLSAEVLIAYMYYRYKFHWTDVMFGSYLAYKNIVSFIGTLLILSILKRRLRLSDETVGMLSCASYILATSGLIAATMTWCVFMLPLVGIIAQGSQVVQRPLLNKQILPTEQGKIYSVMGSLESAMQTMSSPLYSLLYTKTVATMPDAWLLPGIGLAFIQLFSYLISRKLRQSQDLKTNPTDLAETGKNTEAKIPLRTKEVK</sequence>
<dbReference type="KEGG" id="sliu:111362443"/>
<proteinExistence type="predicted"/>
<reference evidence="8" key="1">
    <citation type="submission" date="2025-08" db="UniProtKB">
        <authorList>
            <consortium name="RefSeq"/>
        </authorList>
    </citation>
    <scope>IDENTIFICATION</scope>
    <source>
        <strain evidence="8">Ishihara</strain>
        <tissue evidence="8">Whole body</tissue>
    </source>
</reference>
<dbReference type="GO" id="GO:0016020">
    <property type="term" value="C:membrane"/>
    <property type="evidence" value="ECO:0007669"/>
    <property type="project" value="UniProtKB-SubCell"/>
</dbReference>
<keyword evidence="4 6" id="KW-0472">Membrane</keyword>
<dbReference type="Gene3D" id="1.20.1250.20">
    <property type="entry name" value="MFS general substrate transporter like domains"/>
    <property type="match status" value="1"/>
</dbReference>
<dbReference type="PANTHER" id="PTHR23507:SF1">
    <property type="entry name" value="FI18259P1-RELATED"/>
    <property type="match status" value="1"/>
</dbReference>
<organism evidence="7 8">
    <name type="scientific">Spodoptera litura</name>
    <name type="common">Asian cotton leafworm</name>
    <dbReference type="NCBI Taxonomy" id="69820"/>
    <lineage>
        <taxon>Eukaryota</taxon>
        <taxon>Metazoa</taxon>
        <taxon>Ecdysozoa</taxon>
        <taxon>Arthropoda</taxon>
        <taxon>Hexapoda</taxon>
        <taxon>Insecta</taxon>
        <taxon>Pterygota</taxon>
        <taxon>Neoptera</taxon>
        <taxon>Endopterygota</taxon>
        <taxon>Lepidoptera</taxon>
        <taxon>Glossata</taxon>
        <taxon>Ditrysia</taxon>
        <taxon>Noctuoidea</taxon>
        <taxon>Noctuidae</taxon>
        <taxon>Amphipyrinae</taxon>
        <taxon>Spodoptera</taxon>
    </lineage>
</organism>
<dbReference type="GeneID" id="111362443"/>
<protein>
    <submittedName>
        <fullName evidence="8">Uncharacterized protein LOC111362443</fullName>
    </submittedName>
</protein>
<keyword evidence="2 6" id="KW-0812">Transmembrane</keyword>
<dbReference type="OrthoDB" id="3026777at2759"/>
<evidence type="ECO:0000256" key="1">
    <source>
        <dbReference type="ARBA" id="ARBA00004141"/>
    </source>
</evidence>
<comment type="subcellular location">
    <subcellularLocation>
        <location evidence="1">Membrane</location>
        <topology evidence="1">Multi-pass membrane protein</topology>
    </subcellularLocation>
</comment>
<feature type="region of interest" description="Disordered" evidence="5">
    <location>
        <begin position="1"/>
        <end position="42"/>
    </location>
</feature>